<proteinExistence type="inferred from homology"/>
<dbReference type="InterPro" id="IPR029058">
    <property type="entry name" value="AB_hydrolase_fold"/>
</dbReference>
<organism evidence="3 4">
    <name type="scientific">Rosa chinensis</name>
    <name type="common">China rose</name>
    <dbReference type="NCBI Taxonomy" id="74649"/>
    <lineage>
        <taxon>Eukaryota</taxon>
        <taxon>Viridiplantae</taxon>
        <taxon>Streptophyta</taxon>
        <taxon>Embryophyta</taxon>
        <taxon>Tracheophyta</taxon>
        <taxon>Spermatophyta</taxon>
        <taxon>Magnoliopsida</taxon>
        <taxon>eudicotyledons</taxon>
        <taxon>Gunneridae</taxon>
        <taxon>Pentapetalae</taxon>
        <taxon>rosids</taxon>
        <taxon>fabids</taxon>
        <taxon>Rosales</taxon>
        <taxon>Rosaceae</taxon>
        <taxon>Rosoideae</taxon>
        <taxon>Rosoideae incertae sedis</taxon>
        <taxon>Rosa</taxon>
    </lineage>
</organism>
<dbReference type="GO" id="GO:0106435">
    <property type="term" value="F:carboxylesterase activity"/>
    <property type="evidence" value="ECO:0007669"/>
    <property type="project" value="UniProtKB-EC"/>
</dbReference>
<protein>
    <submittedName>
        <fullName evidence="3">Putative carboxylesterase</fullName>
        <ecNumber evidence="3">3.1.1.1</ecNumber>
    </submittedName>
</protein>
<gene>
    <name evidence="3" type="ORF">RchiOBHm_Chr6g0250261</name>
</gene>
<dbReference type="InterPro" id="IPR050466">
    <property type="entry name" value="Carboxylest/Gibb_receptor"/>
</dbReference>
<evidence type="ECO:0000313" key="3">
    <source>
        <dbReference type="EMBL" id="PRQ22433.1"/>
    </source>
</evidence>
<dbReference type="SUPFAM" id="SSF53474">
    <property type="entry name" value="alpha/beta-Hydrolases"/>
    <property type="match status" value="1"/>
</dbReference>
<dbReference type="Proteomes" id="UP000238479">
    <property type="component" value="Chromosome 6"/>
</dbReference>
<dbReference type="STRING" id="74649.A0A2P6PKH3"/>
<dbReference type="EC" id="3.1.1.1" evidence="3"/>
<dbReference type="Pfam" id="PF07859">
    <property type="entry name" value="Abhydrolase_3"/>
    <property type="match status" value="1"/>
</dbReference>
<dbReference type="Gene3D" id="3.40.50.1820">
    <property type="entry name" value="alpha/beta hydrolase"/>
    <property type="match status" value="1"/>
</dbReference>
<evidence type="ECO:0000313" key="4">
    <source>
        <dbReference type="Proteomes" id="UP000238479"/>
    </source>
</evidence>
<evidence type="ECO:0000259" key="2">
    <source>
        <dbReference type="Pfam" id="PF07859"/>
    </source>
</evidence>
<evidence type="ECO:0000256" key="1">
    <source>
        <dbReference type="ARBA" id="ARBA00010515"/>
    </source>
</evidence>
<dbReference type="GO" id="GO:0009860">
    <property type="term" value="P:pollen tube growth"/>
    <property type="evidence" value="ECO:0007669"/>
    <property type="project" value="TreeGrafter"/>
</dbReference>
<keyword evidence="4" id="KW-1185">Reference proteome</keyword>
<reference evidence="3 4" key="1">
    <citation type="journal article" date="2018" name="Nat. Genet.">
        <title>The Rosa genome provides new insights in the design of modern roses.</title>
        <authorList>
            <person name="Bendahmane M."/>
        </authorList>
    </citation>
    <scope>NUCLEOTIDE SEQUENCE [LARGE SCALE GENOMIC DNA]</scope>
    <source>
        <strain evidence="4">cv. Old Blush</strain>
    </source>
</reference>
<feature type="domain" description="Alpha/beta hydrolase fold-3" evidence="2">
    <location>
        <begin position="12"/>
        <end position="112"/>
    </location>
</feature>
<comment type="caution">
    <text evidence="3">The sequence shown here is derived from an EMBL/GenBank/DDBJ whole genome shotgun (WGS) entry which is preliminary data.</text>
</comment>
<dbReference type="PANTHER" id="PTHR23024">
    <property type="entry name" value="ARYLACETAMIDE DEACETYLASE"/>
    <property type="match status" value="1"/>
</dbReference>
<accession>A0A2P6PKH3</accession>
<dbReference type="EMBL" id="PDCK01000044">
    <property type="protein sequence ID" value="PRQ22433.1"/>
    <property type="molecule type" value="Genomic_DNA"/>
</dbReference>
<name>A0A2P6PKH3_ROSCH</name>
<comment type="similarity">
    <text evidence="1">Belongs to the 'GDXG' lipolytic enzyme family.</text>
</comment>
<dbReference type="InterPro" id="IPR013094">
    <property type="entry name" value="AB_hydrolase_3"/>
</dbReference>
<dbReference type="PANTHER" id="PTHR23024:SF24">
    <property type="entry name" value="ALPHA_BETA HYDROLASE FOLD-3 DOMAIN-CONTAINING PROTEIN"/>
    <property type="match status" value="1"/>
</dbReference>
<dbReference type="AlphaFoldDB" id="A0A2P6PKH3"/>
<sequence>MAIRESEHKFRDLKVVGILAIQPFFGGEERTESETRLKSVPLVNVERTDWMWKAFLQEGSDRDHPVVNVFGPNEVDISGVDFPETIVFVGGFDPLQDWQKRYYEGLKKRGTKRSWWCFQMPFILSMLIPSWMTLPCLLTESEISYKTQLV</sequence>
<keyword evidence="3" id="KW-0378">Hydrolase</keyword>
<dbReference type="Gramene" id="PRQ22433">
    <property type="protein sequence ID" value="PRQ22433"/>
    <property type="gene ID" value="RchiOBHm_Chr6g0250261"/>
</dbReference>